<dbReference type="InterPro" id="IPR001900">
    <property type="entry name" value="RNase_II/R"/>
</dbReference>
<reference evidence="2 3" key="2">
    <citation type="submission" date="2016-03" db="EMBL/GenBank/DDBJ databases">
        <title>New uncultured bacterium of the family Gallionellaceae from acid mine drainage: description and reconstruction of genome based on metagenomic analysis of microbial community.</title>
        <authorList>
            <person name="Kadnikov V."/>
            <person name="Ivasenko D."/>
            <person name="Beletsky A."/>
            <person name="Mardanov A."/>
            <person name="Danilova E."/>
            <person name="Pimenov N."/>
            <person name="Karnachuk O."/>
            <person name="Ravin N."/>
        </authorList>
    </citation>
    <scope>NUCLEOTIDE SEQUENCE [LARGE SCALE GENOMIC DNA]</scope>
    <source>
        <strain evidence="2">ShG14-8</strain>
    </source>
</reference>
<accession>A0A139BX58</accession>
<dbReference type="GO" id="GO:0004540">
    <property type="term" value="F:RNA nuclease activity"/>
    <property type="evidence" value="ECO:0007669"/>
    <property type="project" value="InterPro"/>
</dbReference>
<evidence type="ECO:0000313" key="2">
    <source>
        <dbReference type="EMBL" id="KXS33540.1"/>
    </source>
</evidence>
<dbReference type="EMBL" id="LSLI01000004">
    <property type="protein sequence ID" value="KXS33540.1"/>
    <property type="molecule type" value="Genomic_DNA"/>
</dbReference>
<dbReference type="PANTHER" id="PTHR23355">
    <property type="entry name" value="RIBONUCLEASE"/>
    <property type="match status" value="1"/>
</dbReference>
<dbReference type="Pfam" id="PF00773">
    <property type="entry name" value="RNB"/>
    <property type="match status" value="2"/>
</dbReference>
<dbReference type="PANTHER" id="PTHR23355:SF9">
    <property type="entry name" value="DIS3-LIKE EXONUCLEASE 2"/>
    <property type="match status" value="1"/>
</dbReference>
<dbReference type="SUPFAM" id="SSF50249">
    <property type="entry name" value="Nucleic acid-binding proteins"/>
    <property type="match status" value="1"/>
</dbReference>
<dbReference type="PATRIC" id="fig|1796491.3.peg.283"/>
<protein>
    <submittedName>
        <fullName evidence="2">Putative exoribonuclease II</fullName>
    </submittedName>
</protein>
<dbReference type="GO" id="GO:0003723">
    <property type="term" value="F:RNA binding"/>
    <property type="evidence" value="ECO:0007669"/>
    <property type="project" value="InterPro"/>
</dbReference>
<comment type="caution">
    <text evidence="2">The sequence shown here is derived from an EMBL/GenBank/DDBJ whole genome shotgun (WGS) entry which is preliminary data.</text>
</comment>
<proteinExistence type="predicted"/>
<dbReference type="Proteomes" id="UP000070578">
    <property type="component" value="Unassembled WGS sequence"/>
</dbReference>
<dbReference type="SMART" id="SM00955">
    <property type="entry name" value="RNB"/>
    <property type="match status" value="1"/>
</dbReference>
<evidence type="ECO:0000259" key="1">
    <source>
        <dbReference type="SMART" id="SM00955"/>
    </source>
</evidence>
<gene>
    <name evidence="2" type="ORF">AWT59_0260</name>
</gene>
<feature type="domain" description="RNB" evidence="1">
    <location>
        <begin position="267"/>
        <end position="546"/>
    </location>
</feature>
<dbReference type="InterPro" id="IPR012340">
    <property type="entry name" value="NA-bd_OB-fold"/>
</dbReference>
<dbReference type="AlphaFoldDB" id="A0A139BX58"/>
<evidence type="ECO:0000313" key="3">
    <source>
        <dbReference type="Proteomes" id="UP000070578"/>
    </source>
</evidence>
<sequence>MNILYEEDGSFKVGSIMADNTTSLQIESLSGKRSKVKAANVMLRFTQPALSEFMAQADSLAETIEVDFLWECCPPDEFGSEQIAAEYFGHAPSSLEAAATLIRLHGAPIYFHKKGKGRYRAAPPEVLKAALAGAEKKRQQLALQASMTEQLTRFELPAGFAEHLTYLLPRHGGAQPSGAGGAAKQMLPQSAGFASNVSHLLYKPDRNTLEVKALEAACAATHLSAAHLLQRCGALPSTQDYHLQKFLFEHFPKGTGFPHVELSAWDELPLATASAFSIDDATTTEIDDAFSVEKLANGNWRIGVHIAAPALGMPRDSDGDKIASQRLSTVYMPGAKITMLPDSVVQAFTLCADRVCPALSMYNEIDAETLAILSHESRVERIHIAANLRHDTLEPLFNEETLAAGKLDYPYADELAVLWKLVQKLEEGRGKSSDNNAQQVDYNFHIENDPSSEDARVSITQRRRGSPIDKVVSELMILVNSEWGKHLVEHGFVGIYRTQQNGKVKMSTVAAPHQGLGVAQYMWSSSPLRRYVDMVNQRQIIAMLRDEEPAYPRNDPALYATMRDFDTMYTVYGEFQKGMERYWCLRWLLQEREKLVALSPTLSRVAGEGANESLREFLVDAVVLRENLVKLTGIPLVFRVPSLPELPANTRVQLAVGEIDLLDLDIQSRFVAAIEVAA</sequence>
<reference evidence="2 3" key="1">
    <citation type="submission" date="2016-02" db="EMBL/GenBank/DDBJ databases">
        <authorList>
            <person name="Wen L."/>
            <person name="He K."/>
            <person name="Yang H."/>
        </authorList>
    </citation>
    <scope>NUCLEOTIDE SEQUENCE [LARGE SCALE GENOMIC DNA]</scope>
    <source>
        <strain evidence="2">ShG14-8</strain>
    </source>
</reference>
<organism evidence="2 3">
    <name type="scientific">Candidatus Gallionella acididurans</name>
    <dbReference type="NCBI Taxonomy" id="1796491"/>
    <lineage>
        <taxon>Bacteria</taxon>
        <taxon>Pseudomonadati</taxon>
        <taxon>Pseudomonadota</taxon>
        <taxon>Betaproteobacteria</taxon>
        <taxon>Nitrosomonadales</taxon>
        <taxon>Gallionellaceae</taxon>
        <taxon>Gallionella</taxon>
    </lineage>
</organism>
<dbReference type="InterPro" id="IPR050180">
    <property type="entry name" value="RNR_Ribonuclease"/>
</dbReference>
<name>A0A139BX58_9PROT</name>
<dbReference type="GO" id="GO:0005829">
    <property type="term" value="C:cytosol"/>
    <property type="evidence" value="ECO:0007669"/>
    <property type="project" value="TreeGrafter"/>
</dbReference>
<dbReference type="GO" id="GO:0006402">
    <property type="term" value="P:mRNA catabolic process"/>
    <property type="evidence" value="ECO:0007669"/>
    <property type="project" value="TreeGrafter"/>
</dbReference>